<dbReference type="GO" id="GO:0002196">
    <property type="term" value="F:Ser-tRNA(Ala) deacylase activity"/>
    <property type="evidence" value="ECO:0007669"/>
    <property type="project" value="TreeGrafter"/>
</dbReference>
<dbReference type="AlphaFoldDB" id="A0A8K0S286"/>
<dbReference type="GO" id="GO:0000166">
    <property type="term" value="F:nucleotide binding"/>
    <property type="evidence" value="ECO:0007669"/>
    <property type="project" value="InterPro"/>
</dbReference>
<reference evidence="3" key="1">
    <citation type="journal article" date="2021" name="Nat. Commun.">
        <title>Genetic determinants of endophytism in the Arabidopsis root mycobiome.</title>
        <authorList>
            <person name="Mesny F."/>
            <person name="Miyauchi S."/>
            <person name="Thiergart T."/>
            <person name="Pickel B."/>
            <person name="Atanasova L."/>
            <person name="Karlsson M."/>
            <person name="Huettel B."/>
            <person name="Barry K.W."/>
            <person name="Haridas S."/>
            <person name="Chen C."/>
            <person name="Bauer D."/>
            <person name="Andreopoulos W."/>
            <person name="Pangilinan J."/>
            <person name="LaButti K."/>
            <person name="Riley R."/>
            <person name="Lipzen A."/>
            <person name="Clum A."/>
            <person name="Drula E."/>
            <person name="Henrissat B."/>
            <person name="Kohler A."/>
            <person name="Grigoriev I.V."/>
            <person name="Martin F.M."/>
            <person name="Hacquard S."/>
        </authorList>
    </citation>
    <scope>NUCLEOTIDE SEQUENCE</scope>
    <source>
        <strain evidence="3">MPI-SDFR-AT-0068</strain>
    </source>
</reference>
<dbReference type="GO" id="GO:0046872">
    <property type="term" value="F:metal ion binding"/>
    <property type="evidence" value="ECO:0007669"/>
    <property type="project" value="UniProtKB-KW"/>
</dbReference>
<evidence type="ECO:0008006" key="5">
    <source>
        <dbReference type="Google" id="ProtNLM"/>
    </source>
</evidence>
<dbReference type="PANTHER" id="PTHR43462:SF1">
    <property type="entry name" value="ALANYL-TRNA EDITING PROTEIN AARSD1"/>
    <property type="match status" value="1"/>
</dbReference>
<keyword evidence="2" id="KW-0862">Zinc</keyword>
<dbReference type="SUPFAM" id="SSF55186">
    <property type="entry name" value="ThrRS/AlaRS common domain"/>
    <property type="match status" value="1"/>
</dbReference>
<organism evidence="3 4">
    <name type="scientific">Fusarium tricinctum</name>
    <dbReference type="NCBI Taxonomy" id="61284"/>
    <lineage>
        <taxon>Eukaryota</taxon>
        <taxon>Fungi</taxon>
        <taxon>Dikarya</taxon>
        <taxon>Ascomycota</taxon>
        <taxon>Pezizomycotina</taxon>
        <taxon>Sordariomycetes</taxon>
        <taxon>Hypocreomycetidae</taxon>
        <taxon>Hypocreales</taxon>
        <taxon>Nectriaceae</taxon>
        <taxon>Fusarium</taxon>
        <taxon>Fusarium tricinctum species complex</taxon>
    </lineage>
</organism>
<dbReference type="Proteomes" id="UP000813427">
    <property type="component" value="Unassembled WGS sequence"/>
</dbReference>
<dbReference type="InterPro" id="IPR018163">
    <property type="entry name" value="Thr/Ala-tRNA-synth_IIc_edit"/>
</dbReference>
<sequence>MTEILQEKILSKTQDPQVQCPLFCTLPAEVRDEIFSYVLTDHPDPSPSKQFKETTCYTRPSYLAHPMTDTRLLRTCRAIYRETWFKPYVLREHTRWASSGDRAPPRAMATGRRLVLTLKRIAKQLGQDKVEIERLRVFAQMYKLEEGELATILRTPYLAPRTVTLTIRHTDWWFWEDDEPLTFHGKWLTDVGRALTASTNVFCIELESLERKKDQVDKIADQMAKQWFIKRSDGVVLFVDVSVKSRKVDRWSGSSIWHGRRWTRDETEPDRLDYYILTVTFRPQLEIERSGGMISETACKSAQKKSHAYSELCIPGQEKIEDQMPFVYEDDSDDEACCTMMDYMRTRQRSTMGTITMSGGGQPSDHGTIIPLSGDQTPIPIKNIQRQGLRCIIYSPKPLYPGDKIRQEVDWQRRWDHMQQHTGQHLLSAIMMKHHELKTLGWGMGAEGSMNYVDLQRKPTDEEIQAIQKECADAIRDNLPIKVETPDDAKHDKLPGDYDKCCGTHLSQTSHISLIILGTTQSVHGKNCRLSFMAGDRAISLANSSVSAINTIAKLTSSSNVPSEVVTRVTSLSDSATESKRSERKLLLEIAKFESEQAIRIIVQNRMNAYIHRYDGNTDFINKIVGETRDVLQGTGFVVVIAIGEPKGSGPVVIVGDQVAVDAMAQKVKAVVKDIKGGGAGGKWQGKVKEWTNAELHALKEVVEA</sequence>
<evidence type="ECO:0000313" key="3">
    <source>
        <dbReference type="EMBL" id="KAH7251019.1"/>
    </source>
</evidence>
<keyword evidence="4" id="KW-1185">Reference proteome</keyword>
<proteinExistence type="predicted"/>
<name>A0A8K0S286_9HYPO</name>
<gene>
    <name evidence="3" type="ORF">BKA59DRAFT_395069</name>
</gene>
<comment type="caution">
    <text evidence="3">The sequence shown here is derived from an EMBL/GenBank/DDBJ whole genome shotgun (WGS) entry which is preliminary data.</text>
</comment>
<dbReference type="EMBL" id="JAGPXF010000003">
    <property type="protein sequence ID" value="KAH7251019.1"/>
    <property type="molecule type" value="Genomic_DNA"/>
</dbReference>
<evidence type="ECO:0000256" key="2">
    <source>
        <dbReference type="ARBA" id="ARBA00022833"/>
    </source>
</evidence>
<protein>
    <recommendedName>
        <fullName evidence="5">Alanyl-tRNA synthetase</fullName>
    </recommendedName>
</protein>
<dbReference type="Gene3D" id="3.30.980.10">
    <property type="entry name" value="Threonyl-trna Synthetase, Chain A, domain 2"/>
    <property type="match status" value="2"/>
</dbReference>
<evidence type="ECO:0000313" key="4">
    <source>
        <dbReference type="Proteomes" id="UP000813427"/>
    </source>
</evidence>
<evidence type="ECO:0000256" key="1">
    <source>
        <dbReference type="ARBA" id="ARBA00022723"/>
    </source>
</evidence>
<dbReference type="PANTHER" id="PTHR43462">
    <property type="entry name" value="ALANYL-TRNA EDITING PROTEIN"/>
    <property type="match status" value="1"/>
</dbReference>
<dbReference type="InterPro" id="IPR051335">
    <property type="entry name" value="Alanyl-tRNA_Editing_Enzymes"/>
</dbReference>
<dbReference type="OrthoDB" id="288942at2759"/>
<accession>A0A8K0S286</accession>
<keyword evidence="1" id="KW-0479">Metal-binding</keyword>